<accession>A0A9P5XUX9</accession>
<reference evidence="1" key="1">
    <citation type="submission" date="2020-11" db="EMBL/GenBank/DDBJ databases">
        <authorList>
            <consortium name="DOE Joint Genome Institute"/>
            <person name="Ahrendt S."/>
            <person name="Riley R."/>
            <person name="Andreopoulos W."/>
            <person name="Labutti K."/>
            <person name="Pangilinan J."/>
            <person name="Ruiz-Duenas F.J."/>
            <person name="Barrasa J.M."/>
            <person name="Sanchez-Garcia M."/>
            <person name="Camarero S."/>
            <person name="Miyauchi S."/>
            <person name="Serrano A."/>
            <person name="Linde D."/>
            <person name="Babiker R."/>
            <person name="Drula E."/>
            <person name="Ayuso-Fernandez I."/>
            <person name="Pacheco R."/>
            <person name="Padilla G."/>
            <person name="Ferreira P."/>
            <person name="Barriuso J."/>
            <person name="Kellner H."/>
            <person name="Castanera R."/>
            <person name="Alfaro M."/>
            <person name="Ramirez L."/>
            <person name="Pisabarro A.G."/>
            <person name="Kuo A."/>
            <person name="Tritt A."/>
            <person name="Lipzen A."/>
            <person name="He G."/>
            <person name="Yan M."/>
            <person name="Ng V."/>
            <person name="Cullen D."/>
            <person name="Martin F."/>
            <person name="Rosso M.-N."/>
            <person name="Henrissat B."/>
            <person name="Hibbett D."/>
            <person name="Martinez A.T."/>
            <person name="Grigoriev I.V."/>
        </authorList>
    </citation>
    <scope>NUCLEOTIDE SEQUENCE</scope>
    <source>
        <strain evidence="1">CBS 247.69</strain>
    </source>
</reference>
<evidence type="ECO:0000313" key="1">
    <source>
        <dbReference type="EMBL" id="KAF9457047.1"/>
    </source>
</evidence>
<protein>
    <submittedName>
        <fullName evidence="1">Uncharacterized protein</fullName>
    </submittedName>
</protein>
<dbReference type="OrthoDB" id="3048541at2759"/>
<organism evidence="1 2">
    <name type="scientific">Collybia nuda</name>
    <dbReference type="NCBI Taxonomy" id="64659"/>
    <lineage>
        <taxon>Eukaryota</taxon>
        <taxon>Fungi</taxon>
        <taxon>Dikarya</taxon>
        <taxon>Basidiomycota</taxon>
        <taxon>Agaricomycotina</taxon>
        <taxon>Agaricomycetes</taxon>
        <taxon>Agaricomycetidae</taxon>
        <taxon>Agaricales</taxon>
        <taxon>Tricholomatineae</taxon>
        <taxon>Clitocybaceae</taxon>
        <taxon>Collybia</taxon>
    </lineage>
</organism>
<proteinExistence type="predicted"/>
<sequence length="176" mass="19009">QHLLTSVKTPTSEEVQANIETFLGPEGRLAPTKRGHKNILPGQVMMVDGIALEEVCRFCPICNVVLGLCREHSDHINTTVRSLESIDAIEKAIEDDHSVCHGKDGTVVSIAPIAPVVEKEHYTPLTIALSASCKKEKGKTLAKWLGDVIVTYASHPHGEQVHGPILSLATDGESSF</sequence>
<dbReference type="AlphaFoldDB" id="A0A9P5XUX9"/>
<dbReference type="Proteomes" id="UP000807353">
    <property type="component" value="Unassembled WGS sequence"/>
</dbReference>
<dbReference type="EMBL" id="MU150389">
    <property type="protein sequence ID" value="KAF9457047.1"/>
    <property type="molecule type" value="Genomic_DNA"/>
</dbReference>
<keyword evidence="2" id="KW-1185">Reference proteome</keyword>
<name>A0A9P5XUX9_9AGAR</name>
<feature type="non-terminal residue" evidence="1">
    <location>
        <position position="1"/>
    </location>
</feature>
<comment type="caution">
    <text evidence="1">The sequence shown here is derived from an EMBL/GenBank/DDBJ whole genome shotgun (WGS) entry which is preliminary data.</text>
</comment>
<gene>
    <name evidence="1" type="ORF">BDZ94DRAFT_1343982</name>
</gene>
<evidence type="ECO:0000313" key="2">
    <source>
        <dbReference type="Proteomes" id="UP000807353"/>
    </source>
</evidence>